<evidence type="ECO:0000256" key="1">
    <source>
        <dbReference type="SAM" id="SignalP"/>
    </source>
</evidence>
<evidence type="ECO:0000313" key="2">
    <source>
        <dbReference type="EMBL" id="STZ60704.1"/>
    </source>
</evidence>
<protein>
    <recommendedName>
        <fullName evidence="4">Secreted protein</fullName>
    </recommendedName>
</protein>
<accession>A0A378TJH1</accession>
<feature type="chain" id="PRO_5016747610" description="Secreted protein" evidence="1">
    <location>
        <begin position="25"/>
        <end position="95"/>
    </location>
</feature>
<name>A0A378TJH1_9MYCO</name>
<dbReference type="EMBL" id="UGQT01000001">
    <property type="protein sequence ID" value="STZ60704.1"/>
    <property type="molecule type" value="Genomic_DNA"/>
</dbReference>
<dbReference type="RefSeq" id="WP_115279800.1">
    <property type="nucleotide sequence ID" value="NZ_UGQT01000001.1"/>
</dbReference>
<evidence type="ECO:0000313" key="3">
    <source>
        <dbReference type="Proteomes" id="UP000254978"/>
    </source>
</evidence>
<dbReference type="OrthoDB" id="4762505at2"/>
<evidence type="ECO:0008006" key="4">
    <source>
        <dbReference type="Google" id="ProtNLM"/>
    </source>
</evidence>
<feature type="signal peptide" evidence="1">
    <location>
        <begin position="1"/>
        <end position="24"/>
    </location>
</feature>
<keyword evidence="3" id="KW-1185">Reference proteome</keyword>
<reference evidence="2 3" key="1">
    <citation type="submission" date="2018-06" db="EMBL/GenBank/DDBJ databases">
        <authorList>
            <consortium name="Pathogen Informatics"/>
            <person name="Doyle S."/>
        </authorList>
    </citation>
    <scope>NUCLEOTIDE SEQUENCE [LARGE SCALE GENOMIC DNA]</scope>
    <source>
        <strain evidence="2 3">NCTC10821</strain>
    </source>
</reference>
<sequence length="95" mass="9999">MVSVSGLALVAASAALLAAPLAHAADSASTTIGLLEAQGFDVKVDRVGSAPLDQCEVTSVRNPRVQRSLIDFDDDDNNVFDVERRTITVSLNCAR</sequence>
<dbReference type="Proteomes" id="UP000254978">
    <property type="component" value="Unassembled WGS sequence"/>
</dbReference>
<organism evidence="2 3">
    <name type="scientific">Mycolicibacterium tokaiense</name>
    <dbReference type="NCBI Taxonomy" id="39695"/>
    <lineage>
        <taxon>Bacteria</taxon>
        <taxon>Bacillati</taxon>
        <taxon>Actinomycetota</taxon>
        <taxon>Actinomycetes</taxon>
        <taxon>Mycobacteriales</taxon>
        <taxon>Mycobacteriaceae</taxon>
        <taxon>Mycolicibacterium</taxon>
    </lineage>
</organism>
<gene>
    <name evidence="2" type="ORF">NCTC10821_04248</name>
</gene>
<proteinExistence type="predicted"/>
<keyword evidence="1" id="KW-0732">Signal</keyword>
<dbReference type="AlphaFoldDB" id="A0A378TJH1"/>